<name>A0A9Q9SB58_9ENTR</name>
<evidence type="ECO:0000313" key="1">
    <source>
        <dbReference type="EMBL" id="VUS94863.1"/>
    </source>
</evidence>
<dbReference type="RefSeq" id="WP_142445336.1">
    <property type="nucleotide sequence ID" value="NZ_CABGGO010000029.1"/>
</dbReference>
<organism evidence="1 2">
    <name type="scientific">Klebsiella pasteurii</name>
    <dbReference type="NCBI Taxonomy" id="2587529"/>
    <lineage>
        <taxon>Bacteria</taxon>
        <taxon>Pseudomonadati</taxon>
        <taxon>Pseudomonadota</taxon>
        <taxon>Gammaproteobacteria</taxon>
        <taxon>Enterobacterales</taxon>
        <taxon>Enterobacteriaceae</taxon>
        <taxon>Klebsiella/Raoultella group</taxon>
        <taxon>Klebsiella</taxon>
    </lineage>
</organism>
<sequence length="243" mass="28097">MKINADQLALLDSYSSNSYASELVKHCKSIFPLIYDSLHEKTLRTNIAKLIETAGRSKVTQRGPLQLYFDMAVTLGSEFETDPMYSDFSFESDQSPMKNQLEISLSLHEKFSTYIENVIGEDSKHAKNFLTSLEVEMFSNIHKINFIESMHKLLCDIYPQKYEFLGRDKINALIELGTKKFKYDNARAKIQAIYIMLMFVIGHGFEKDLFHQNENIFNSNAHDDFYILKSKGFIVRFINALVL</sequence>
<dbReference type="EMBL" id="CABGGO010000029">
    <property type="protein sequence ID" value="VUS94863.1"/>
    <property type="molecule type" value="Genomic_DNA"/>
</dbReference>
<dbReference type="AlphaFoldDB" id="A0A9Q9SB58"/>
<evidence type="ECO:0000313" key="2">
    <source>
        <dbReference type="Proteomes" id="UP000318567"/>
    </source>
</evidence>
<dbReference type="Proteomes" id="UP000318567">
    <property type="component" value="Unassembled WGS sequence"/>
</dbReference>
<gene>
    <name evidence="1" type="ORF">SB6410_04262</name>
</gene>
<comment type="caution">
    <text evidence="1">The sequence shown here is derived from an EMBL/GenBank/DDBJ whole genome shotgun (WGS) entry which is preliminary data.</text>
</comment>
<protein>
    <submittedName>
        <fullName evidence="1">Uncharacterized protein</fullName>
    </submittedName>
</protein>
<proteinExistence type="predicted"/>
<reference evidence="1 2" key="1">
    <citation type="submission" date="2019-07" db="EMBL/GenBank/DDBJ databases">
        <authorList>
            <person name="Brisse S."/>
            <person name="Rodrigues C."/>
            <person name="Thorpe H."/>
        </authorList>
    </citation>
    <scope>NUCLEOTIDE SEQUENCE [LARGE SCALE GENOMIC DNA]</scope>
    <source>
        <strain evidence="1">SB6410</strain>
    </source>
</reference>
<accession>A0A9Q9SB58</accession>